<comment type="caution">
    <text evidence="2">The sequence shown here is derived from an EMBL/GenBank/DDBJ whole genome shotgun (WGS) entry which is preliminary data.</text>
</comment>
<organism evidence="2 3">
    <name type="scientific">Sclerotinia borealis (strain F-4128)</name>
    <dbReference type="NCBI Taxonomy" id="1432307"/>
    <lineage>
        <taxon>Eukaryota</taxon>
        <taxon>Fungi</taxon>
        <taxon>Dikarya</taxon>
        <taxon>Ascomycota</taxon>
        <taxon>Pezizomycotina</taxon>
        <taxon>Leotiomycetes</taxon>
        <taxon>Helotiales</taxon>
        <taxon>Sclerotiniaceae</taxon>
        <taxon>Sclerotinia</taxon>
    </lineage>
</organism>
<dbReference type="Proteomes" id="UP000019487">
    <property type="component" value="Unassembled WGS sequence"/>
</dbReference>
<accession>W9CVC8</accession>
<evidence type="ECO:0000313" key="2">
    <source>
        <dbReference type="EMBL" id="ESZ98490.1"/>
    </source>
</evidence>
<keyword evidence="3" id="KW-1185">Reference proteome</keyword>
<protein>
    <submittedName>
        <fullName evidence="2">Uncharacterized protein</fullName>
    </submittedName>
</protein>
<reference evidence="2 3" key="1">
    <citation type="journal article" date="2014" name="Genome Announc.">
        <title>Draft genome sequence of Sclerotinia borealis, a psychrophilic plant pathogenic fungus.</title>
        <authorList>
            <person name="Mardanov A.V."/>
            <person name="Beletsky A.V."/>
            <person name="Kadnikov V.V."/>
            <person name="Ignatov A.N."/>
            <person name="Ravin N.V."/>
        </authorList>
    </citation>
    <scope>NUCLEOTIDE SEQUENCE [LARGE SCALE GENOMIC DNA]</scope>
    <source>
        <strain evidence="3">F-4157</strain>
    </source>
</reference>
<dbReference type="EMBL" id="AYSA01000041">
    <property type="protein sequence ID" value="ESZ98490.1"/>
    <property type="molecule type" value="Genomic_DNA"/>
</dbReference>
<dbReference type="AlphaFoldDB" id="W9CVC8"/>
<keyword evidence="1" id="KW-0732">Signal</keyword>
<dbReference type="HOGENOM" id="CLU_168472_0_0_1"/>
<proteinExistence type="predicted"/>
<feature type="chain" id="PRO_5004918835" evidence="1">
    <location>
        <begin position="21"/>
        <end position="104"/>
    </location>
</feature>
<evidence type="ECO:0000256" key="1">
    <source>
        <dbReference type="SAM" id="SignalP"/>
    </source>
</evidence>
<gene>
    <name evidence="2" type="ORF">SBOR_1152</name>
</gene>
<dbReference type="OrthoDB" id="3489571at2759"/>
<evidence type="ECO:0000313" key="3">
    <source>
        <dbReference type="Proteomes" id="UP000019487"/>
    </source>
</evidence>
<feature type="signal peptide" evidence="1">
    <location>
        <begin position="1"/>
        <end position="20"/>
    </location>
</feature>
<sequence>MSSTLLKTIVLLALASLSVADLHTTAICINDSSSGDGVYNSKATIASCTNYFNRNTGSEQWDTCPDCVMITTGIPHCSSPAEHMGGDEITYYCKQNGADNALTS</sequence>
<name>W9CVC8_SCLBF</name>